<accession>A0A914DD01</accession>
<dbReference type="WBParaSite" id="ACRNAN_scaffold22134.g13608.t1">
    <property type="protein sequence ID" value="ACRNAN_scaffold22134.g13608.t1"/>
    <property type="gene ID" value="ACRNAN_scaffold22134.g13608"/>
</dbReference>
<evidence type="ECO:0000313" key="1">
    <source>
        <dbReference type="Proteomes" id="UP000887540"/>
    </source>
</evidence>
<reference evidence="2" key="1">
    <citation type="submission" date="2022-11" db="UniProtKB">
        <authorList>
            <consortium name="WormBaseParasite"/>
        </authorList>
    </citation>
    <scope>IDENTIFICATION</scope>
</reference>
<dbReference type="AlphaFoldDB" id="A0A914DD01"/>
<organism evidence="1 2">
    <name type="scientific">Acrobeloides nanus</name>
    <dbReference type="NCBI Taxonomy" id="290746"/>
    <lineage>
        <taxon>Eukaryota</taxon>
        <taxon>Metazoa</taxon>
        <taxon>Ecdysozoa</taxon>
        <taxon>Nematoda</taxon>
        <taxon>Chromadorea</taxon>
        <taxon>Rhabditida</taxon>
        <taxon>Tylenchina</taxon>
        <taxon>Cephalobomorpha</taxon>
        <taxon>Cephaloboidea</taxon>
        <taxon>Cephalobidae</taxon>
        <taxon>Acrobeloides</taxon>
    </lineage>
</organism>
<protein>
    <submittedName>
        <fullName evidence="2">Uncharacterized protein</fullName>
    </submittedName>
</protein>
<dbReference type="Proteomes" id="UP000887540">
    <property type="component" value="Unplaced"/>
</dbReference>
<keyword evidence="1" id="KW-1185">Reference proteome</keyword>
<evidence type="ECO:0000313" key="2">
    <source>
        <dbReference type="WBParaSite" id="ACRNAN_scaffold22134.g13608.t1"/>
    </source>
</evidence>
<proteinExistence type="predicted"/>
<sequence>MRYKMPEEMLKLSKKFLYLACYISLESINGHCGKPGFEARTKLAILHYNRLVEADDAGERTISYERKVYSKAKGDVVTKKIKTPIQHEWKKNIAEGVLQRKLDNLAIPFDENIEDEVDLDVELDDDYLIQKIIDMELEDEDDFDLSALNLD</sequence>
<name>A0A914DD01_9BILA</name>